<dbReference type="AlphaFoldDB" id="A0A6G1IN50"/>
<evidence type="ECO:0000313" key="2">
    <source>
        <dbReference type="Proteomes" id="UP000799291"/>
    </source>
</evidence>
<proteinExistence type="predicted"/>
<reference evidence="1" key="1">
    <citation type="journal article" date="2020" name="Stud. Mycol.">
        <title>101 Dothideomycetes genomes: a test case for predicting lifestyles and emergence of pathogens.</title>
        <authorList>
            <person name="Haridas S."/>
            <person name="Albert R."/>
            <person name="Binder M."/>
            <person name="Bloem J."/>
            <person name="Labutti K."/>
            <person name="Salamov A."/>
            <person name="Andreopoulos B."/>
            <person name="Baker S."/>
            <person name="Barry K."/>
            <person name="Bills G."/>
            <person name="Bluhm B."/>
            <person name="Cannon C."/>
            <person name="Castanera R."/>
            <person name="Culley D."/>
            <person name="Daum C."/>
            <person name="Ezra D."/>
            <person name="Gonzalez J."/>
            <person name="Henrissat B."/>
            <person name="Kuo A."/>
            <person name="Liang C."/>
            <person name="Lipzen A."/>
            <person name="Lutzoni F."/>
            <person name="Magnuson J."/>
            <person name="Mondo S."/>
            <person name="Nolan M."/>
            <person name="Ohm R."/>
            <person name="Pangilinan J."/>
            <person name="Park H.-J."/>
            <person name="Ramirez L."/>
            <person name="Alfaro M."/>
            <person name="Sun H."/>
            <person name="Tritt A."/>
            <person name="Yoshinaga Y."/>
            <person name="Zwiers L.-H."/>
            <person name="Turgeon B."/>
            <person name="Goodwin S."/>
            <person name="Spatafora J."/>
            <person name="Crous P."/>
            <person name="Grigoriev I."/>
        </authorList>
    </citation>
    <scope>NUCLEOTIDE SEQUENCE</scope>
    <source>
        <strain evidence="1">CBS 122367</strain>
    </source>
</reference>
<dbReference type="EMBL" id="MU005604">
    <property type="protein sequence ID" value="KAF2679299.1"/>
    <property type="molecule type" value="Genomic_DNA"/>
</dbReference>
<accession>A0A6G1IN50</accession>
<name>A0A6G1IN50_9PLEO</name>
<keyword evidence="2" id="KW-1185">Reference proteome</keyword>
<dbReference type="OrthoDB" id="3690497at2759"/>
<evidence type="ECO:0000313" key="1">
    <source>
        <dbReference type="EMBL" id="KAF2679299.1"/>
    </source>
</evidence>
<protein>
    <submittedName>
        <fullName evidence="1">Uncharacterized protein</fullName>
    </submittedName>
</protein>
<organism evidence="1 2">
    <name type="scientific">Lentithecium fluviatile CBS 122367</name>
    <dbReference type="NCBI Taxonomy" id="1168545"/>
    <lineage>
        <taxon>Eukaryota</taxon>
        <taxon>Fungi</taxon>
        <taxon>Dikarya</taxon>
        <taxon>Ascomycota</taxon>
        <taxon>Pezizomycotina</taxon>
        <taxon>Dothideomycetes</taxon>
        <taxon>Pleosporomycetidae</taxon>
        <taxon>Pleosporales</taxon>
        <taxon>Massarineae</taxon>
        <taxon>Lentitheciaceae</taxon>
        <taxon>Lentithecium</taxon>
    </lineage>
</organism>
<sequence>MDSLPDELLLFILDGVKGPPITSLASPAIHDAFRDLAALCATSRPFRRLATPLLYESIELRTGRGSARDAALMRTLHKAPKLAQRVKSIRQNVHPYGLPKRVVYHGVHYNGEEKLLGMYWEDGRFLGQKLFVTEDFSISDEDSIHRPSVKEPSVKGASRVRMADGYELQAALAVLQTPQLEELRDLTLGGCLDWMWEALAEDRAKATPVRSSSATKLTILGLTGSLKLVIRMISACKTLTSFECISGSKDENNMKDVLVALGEHSDTLEHLSIGEPGVSRGRVQDMELRDYTRFPRLKTLRIPFYLPLYPKELSTTIEEIIPSYVESLRLEIPTLWPNCMEREMHHSFSRFLDTCVSGSFPNLKSILLSHIMEGHSFTPWDPSLRLDHTEFTHPFAAHGI</sequence>
<dbReference type="Proteomes" id="UP000799291">
    <property type="component" value="Unassembled WGS sequence"/>
</dbReference>
<gene>
    <name evidence="1" type="ORF">K458DRAFT_490623</name>
</gene>